<dbReference type="EMBL" id="GGEC01081246">
    <property type="protein sequence ID" value="MBX61730.1"/>
    <property type="molecule type" value="Transcribed_RNA"/>
</dbReference>
<name>A0A2P2Q416_RHIMU</name>
<dbReference type="AlphaFoldDB" id="A0A2P2Q416"/>
<accession>A0A2P2Q416</accession>
<organism evidence="1">
    <name type="scientific">Rhizophora mucronata</name>
    <name type="common">Asiatic mangrove</name>
    <dbReference type="NCBI Taxonomy" id="61149"/>
    <lineage>
        <taxon>Eukaryota</taxon>
        <taxon>Viridiplantae</taxon>
        <taxon>Streptophyta</taxon>
        <taxon>Embryophyta</taxon>
        <taxon>Tracheophyta</taxon>
        <taxon>Spermatophyta</taxon>
        <taxon>Magnoliopsida</taxon>
        <taxon>eudicotyledons</taxon>
        <taxon>Gunneridae</taxon>
        <taxon>Pentapetalae</taxon>
        <taxon>rosids</taxon>
        <taxon>fabids</taxon>
        <taxon>Malpighiales</taxon>
        <taxon>Rhizophoraceae</taxon>
        <taxon>Rhizophora</taxon>
    </lineage>
</organism>
<evidence type="ECO:0000313" key="1">
    <source>
        <dbReference type="EMBL" id="MBX61730.1"/>
    </source>
</evidence>
<protein>
    <submittedName>
        <fullName evidence="1">Uncharacterized protein</fullName>
    </submittedName>
</protein>
<proteinExistence type="predicted"/>
<sequence>MVKNFSRLHILIFSLIYLLFVALYSCWGHFNTTSLITAIKY</sequence>
<reference evidence="1" key="1">
    <citation type="submission" date="2018-02" db="EMBL/GenBank/DDBJ databases">
        <title>Rhizophora mucronata_Transcriptome.</title>
        <authorList>
            <person name="Meera S.P."/>
            <person name="Sreeshan A."/>
            <person name="Augustine A."/>
        </authorList>
    </citation>
    <scope>NUCLEOTIDE SEQUENCE</scope>
    <source>
        <tissue evidence="1">Leaf</tissue>
    </source>
</reference>
<dbReference type="PROSITE" id="PS51257">
    <property type="entry name" value="PROKAR_LIPOPROTEIN"/>
    <property type="match status" value="1"/>
</dbReference>